<dbReference type="Proteomes" id="UP001355056">
    <property type="component" value="Unassembled WGS sequence"/>
</dbReference>
<evidence type="ECO:0000313" key="1">
    <source>
        <dbReference type="EMBL" id="MEG3182695.1"/>
    </source>
</evidence>
<evidence type="ECO:0000313" key="2">
    <source>
        <dbReference type="Proteomes" id="UP001355056"/>
    </source>
</evidence>
<dbReference type="RefSeq" id="WP_332614052.1">
    <property type="nucleotide sequence ID" value="NZ_JAXGFP010000001.1"/>
</dbReference>
<dbReference type="SUPFAM" id="SSF55729">
    <property type="entry name" value="Acyl-CoA N-acyltransferases (Nat)"/>
    <property type="match status" value="1"/>
</dbReference>
<evidence type="ECO:0008006" key="3">
    <source>
        <dbReference type="Google" id="ProtNLM"/>
    </source>
</evidence>
<organism evidence="1 2">
    <name type="scientific">Novilysobacter erysipheiresistens</name>
    <dbReference type="NCBI Taxonomy" id="1749332"/>
    <lineage>
        <taxon>Bacteria</taxon>
        <taxon>Pseudomonadati</taxon>
        <taxon>Pseudomonadota</taxon>
        <taxon>Gammaproteobacteria</taxon>
        <taxon>Lysobacterales</taxon>
        <taxon>Lysobacteraceae</taxon>
        <taxon>Novilysobacter</taxon>
    </lineage>
</organism>
<proteinExistence type="predicted"/>
<keyword evidence="2" id="KW-1185">Reference proteome</keyword>
<accession>A0ABU7YUE4</accession>
<sequence length="164" mass="18310">MSVTVTSPTVTDLAYLARLMRPDEIEQYMAGTGAAEYDPDEAARLFVATPGPAFLIVGDDGLPAVAGGFFRVRPGVWEGWQAGTVDGWAKHWRAISRITRRLNDQMLARPDVHRLQLIALAGRDKTFEWYERALGYAHEAVLRRYCANGSDAVMFVRIKPVQED</sequence>
<name>A0ABU7YUE4_9GAMM</name>
<protein>
    <recommendedName>
        <fullName evidence="3">GNAT family N-acetyltransferase</fullName>
    </recommendedName>
</protein>
<reference evidence="1 2" key="1">
    <citation type="journal article" date="2016" name="Int. J. Syst. Evol. Microbiol.">
        <title>Lysobacter erysipheiresistens sp. nov., an antagonist of powdery mildew, isolated from tobacco-cultivated soil.</title>
        <authorList>
            <person name="Xie B."/>
            <person name="Li T."/>
            <person name="Lin X."/>
            <person name="Wang C.J."/>
            <person name="Chen Y.J."/>
            <person name="Liu W.J."/>
            <person name="Zhao Z.W."/>
        </authorList>
    </citation>
    <scope>NUCLEOTIDE SEQUENCE [LARGE SCALE GENOMIC DNA]</scope>
    <source>
        <strain evidence="1 2">RS-LYSO-3</strain>
    </source>
</reference>
<dbReference type="InterPro" id="IPR016181">
    <property type="entry name" value="Acyl_CoA_acyltransferase"/>
</dbReference>
<comment type="caution">
    <text evidence="1">The sequence shown here is derived from an EMBL/GenBank/DDBJ whole genome shotgun (WGS) entry which is preliminary data.</text>
</comment>
<gene>
    <name evidence="1" type="ORF">SNE34_01525</name>
</gene>
<dbReference type="EMBL" id="JAXGFP010000001">
    <property type="protein sequence ID" value="MEG3182695.1"/>
    <property type="molecule type" value="Genomic_DNA"/>
</dbReference>